<dbReference type="AlphaFoldDB" id="F5ZAT0"/>
<evidence type="ECO:0000313" key="2">
    <source>
        <dbReference type="Proteomes" id="UP000000683"/>
    </source>
</evidence>
<accession>F5ZAT0</accession>
<sequence length="105" mass="12223">MKRLNVNIELDLKALLPQVKLSKLQLVYCDFVFTRVLALNHKLIPSNFRNFATNLAFIRGHLLKMPLRILLKHSAKKMSRYMTELLVGNIDKKTDQKTIYLKGLL</sequence>
<dbReference type="HOGENOM" id="CLU_2230809_0_0_6"/>
<evidence type="ECO:0000313" key="1">
    <source>
        <dbReference type="EMBL" id="AEF02290.1"/>
    </source>
</evidence>
<dbReference type="KEGG" id="alt:ambt_03700"/>
<reference evidence="1 2" key="1">
    <citation type="journal article" date="2011" name="J. Bacteriol.">
        <title>Complete genome sequence of the polycyclic aromatic hydrocarbon-degrading bacterium Alteromonas sp. strain SN2.</title>
        <authorList>
            <person name="Jin H.M."/>
            <person name="Jeong H."/>
            <person name="Moon E.J."/>
            <person name="Math R.K."/>
            <person name="Lee K."/>
            <person name="Kim H.J."/>
            <person name="Jeon C.O."/>
            <person name="Oh T.K."/>
            <person name="Kim J.F."/>
        </authorList>
    </citation>
    <scope>NUCLEOTIDE SEQUENCE [LARGE SCALE GENOMIC DNA]</scope>
    <source>
        <strain evidence="2">JCM 17741 / KACC 18427 / KCTC 11700BP / SN2</strain>
    </source>
</reference>
<keyword evidence="2" id="KW-1185">Reference proteome</keyword>
<dbReference type="EMBL" id="CP002339">
    <property type="protein sequence ID" value="AEF02290.1"/>
    <property type="molecule type" value="Genomic_DNA"/>
</dbReference>
<proteinExistence type="predicted"/>
<organism evidence="1 2">
    <name type="scientific">Alteromonas naphthalenivorans</name>
    <dbReference type="NCBI Taxonomy" id="715451"/>
    <lineage>
        <taxon>Bacteria</taxon>
        <taxon>Pseudomonadati</taxon>
        <taxon>Pseudomonadota</taxon>
        <taxon>Gammaproteobacteria</taxon>
        <taxon>Alteromonadales</taxon>
        <taxon>Alteromonadaceae</taxon>
        <taxon>Alteromonas/Salinimonas group</taxon>
        <taxon>Alteromonas</taxon>
    </lineage>
</organism>
<protein>
    <submittedName>
        <fullName evidence="1">Uncharacterized protein</fullName>
    </submittedName>
</protein>
<dbReference type="Proteomes" id="UP000000683">
    <property type="component" value="Chromosome"/>
</dbReference>
<name>F5ZAT0_ALTNA</name>
<gene>
    <name evidence="1" type="ordered locus">ambt_03700</name>
</gene>